<feature type="transmembrane region" description="Helical" evidence="1">
    <location>
        <begin position="314"/>
        <end position="335"/>
    </location>
</feature>
<feature type="transmembrane region" description="Helical" evidence="1">
    <location>
        <begin position="158"/>
        <end position="178"/>
    </location>
</feature>
<evidence type="ECO:0000313" key="2">
    <source>
        <dbReference type="EMBL" id="CAG7725948.1"/>
    </source>
</evidence>
<organism evidence="2 3">
    <name type="scientific">Allacma fusca</name>
    <dbReference type="NCBI Taxonomy" id="39272"/>
    <lineage>
        <taxon>Eukaryota</taxon>
        <taxon>Metazoa</taxon>
        <taxon>Ecdysozoa</taxon>
        <taxon>Arthropoda</taxon>
        <taxon>Hexapoda</taxon>
        <taxon>Collembola</taxon>
        <taxon>Symphypleona</taxon>
        <taxon>Sminthuridae</taxon>
        <taxon>Allacma</taxon>
    </lineage>
</organism>
<dbReference type="AlphaFoldDB" id="A0A8J2JRI3"/>
<reference evidence="2" key="1">
    <citation type="submission" date="2021-06" db="EMBL/GenBank/DDBJ databases">
        <authorList>
            <person name="Hodson N. C."/>
            <person name="Mongue J. A."/>
            <person name="Jaron S. K."/>
        </authorList>
    </citation>
    <scope>NUCLEOTIDE SEQUENCE</scope>
</reference>
<evidence type="ECO:0000256" key="1">
    <source>
        <dbReference type="SAM" id="Phobius"/>
    </source>
</evidence>
<sequence length="430" mass="48144">MTSNKSDLYSLVNARLVEIGIWPIRVLQIIGLFPLKVTNRRIYPTKIFTLEFNWTIVVVSLKLAFDYYFFANLSQYNSVGNLKRPTEIFANSGFAISVSLSSTLVRLFFLLKSGHFIANWTKYCQNISIISEYLNSSACKGGKYDSFFEQLRAENRKCCIIIFGICLYMTAAITARLFLGEQDIVVWTNPFSVLLLYASLIFWLSTTYLHGAVAILINYCIKILVAYLSAITEELQAAIKLVLANPNTIEVDIEFSKEQELVRSSQKIEDCLKAFLLIDELSAGSNFLGAAGLGIIQDTLTASVSVLLYTFLNFNWFVSGMWVMVGGSFTIMAIFSSRLYFYSENANNFDEGVKDVLHQLVCISNGCANLGSGVIFKIELLTTKLALDPPAVFPGFWQLYCPTCSLWCNLDKLTVSTEGCLLVHVSTNFS</sequence>
<evidence type="ECO:0000313" key="3">
    <source>
        <dbReference type="Proteomes" id="UP000708208"/>
    </source>
</evidence>
<protein>
    <submittedName>
        <fullName evidence="2">Uncharacterized protein</fullName>
    </submittedName>
</protein>
<keyword evidence="1" id="KW-0812">Transmembrane</keyword>
<dbReference type="Proteomes" id="UP000708208">
    <property type="component" value="Unassembled WGS sequence"/>
</dbReference>
<comment type="caution">
    <text evidence="2">The sequence shown here is derived from an EMBL/GenBank/DDBJ whole genome shotgun (WGS) entry which is preliminary data.</text>
</comment>
<keyword evidence="1" id="KW-0472">Membrane</keyword>
<dbReference type="EMBL" id="CAJVCH010128807">
    <property type="protein sequence ID" value="CAG7725948.1"/>
    <property type="molecule type" value="Genomic_DNA"/>
</dbReference>
<feature type="transmembrane region" description="Helical" evidence="1">
    <location>
        <begin position="47"/>
        <end position="68"/>
    </location>
</feature>
<feature type="transmembrane region" description="Helical" evidence="1">
    <location>
        <begin position="88"/>
        <end position="109"/>
    </location>
</feature>
<accession>A0A8J2JRI3</accession>
<keyword evidence="3" id="KW-1185">Reference proteome</keyword>
<gene>
    <name evidence="2" type="ORF">AFUS01_LOCUS14884</name>
</gene>
<name>A0A8J2JRI3_9HEXA</name>
<keyword evidence="1" id="KW-1133">Transmembrane helix</keyword>
<proteinExistence type="predicted"/>